<evidence type="ECO:0000256" key="1">
    <source>
        <dbReference type="SAM" id="Phobius"/>
    </source>
</evidence>
<dbReference type="InterPro" id="IPR013974">
    <property type="entry name" value="SAF"/>
</dbReference>
<dbReference type="RefSeq" id="WP_006547582.1">
    <property type="nucleotide sequence ID" value="NZ_DS999574.1"/>
</dbReference>
<name>C0W421_9ACTO</name>
<keyword evidence="1" id="KW-0472">Membrane</keyword>
<dbReference type="STRING" id="103621.GCA_001067145_01478"/>
<accession>C0W421</accession>
<dbReference type="SMART" id="SM00858">
    <property type="entry name" value="SAF"/>
    <property type="match status" value="1"/>
</dbReference>
<evidence type="ECO:0000259" key="2">
    <source>
        <dbReference type="SMART" id="SM00858"/>
    </source>
</evidence>
<keyword evidence="4" id="KW-1185">Reference proteome</keyword>
<dbReference type="Gene3D" id="3.90.1210.10">
    <property type="entry name" value="Antifreeze-like/N-acetylneuraminic acid synthase C-terminal domain"/>
    <property type="match status" value="1"/>
</dbReference>
<dbReference type="Proteomes" id="UP000004778">
    <property type="component" value="Unassembled WGS sequence"/>
</dbReference>
<dbReference type="AlphaFoldDB" id="C0W421"/>
<dbReference type="eggNOG" id="COG3745">
    <property type="taxonomic scope" value="Bacteria"/>
</dbReference>
<evidence type="ECO:0000313" key="4">
    <source>
        <dbReference type="Proteomes" id="UP000004778"/>
    </source>
</evidence>
<keyword evidence="1" id="KW-0812">Transmembrane</keyword>
<dbReference type="HOGENOM" id="CLU_1064089_0_0_11"/>
<reference evidence="3 4" key="1">
    <citation type="submission" date="2009-01" db="EMBL/GenBank/DDBJ databases">
        <authorList>
            <person name="Qin X."/>
            <person name="Bachman B."/>
            <person name="Battles P."/>
            <person name="Bell A."/>
            <person name="Bess C."/>
            <person name="Bickham C."/>
            <person name="Chaboub L."/>
            <person name="Chen D."/>
            <person name="Coyle M."/>
            <person name="Deiros D.R."/>
            <person name="Dinh H."/>
            <person name="Forbes L."/>
            <person name="Fowler G."/>
            <person name="Francisco L."/>
            <person name="Fu Q."/>
            <person name="Gubbala S."/>
            <person name="Hale W."/>
            <person name="Han Y."/>
            <person name="Hemphill L."/>
            <person name="Highlander S.K."/>
            <person name="Hirani K."/>
            <person name="Hogues M."/>
            <person name="Jackson L."/>
            <person name="Jakkamsetti A."/>
            <person name="Javaid M."/>
            <person name="Jiang H."/>
            <person name="Korchina V."/>
            <person name="Kovar C."/>
            <person name="Lara F."/>
            <person name="Lee S."/>
            <person name="Mata R."/>
            <person name="Mathew T."/>
            <person name="Moen C."/>
            <person name="Morales K."/>
            <person name="Munidasa M."/>
            <person name="Nazareth L."/>
            <person name="Ngo R."/>
            <person name="Nguyen L."/>
            <person name="Okwuonu G."/>
            <person name="Ongeri F."/>
            <person name="Patil S."/>
            <person name="Petrosino J."/>
            <person name="Pham C."/>
            <person name="Pham P."/>
            <person name="Pu L.-L."/>
            <person name="Puazo M."/>
            <person name="Raj R."/>
            <person name="Reid J."/>
            <person name="Rouhana J."/>
            <person name="Saada N."/>
            <person name="Shang Y."/>
            <person name="Simmons D."/>
            <person name="Thornton R."/>
            <person name="Warren J."/>
            <person name="Weissenberger G."/>
            <person name="Zhang J."/>
            <person name="Zhang L."/>
            <person name="Zhou C."/>
            <person name="Zhu D."/>
            <person name="Muzny D."/>
            <person name="Worley K."/>
            <person name="Gibbs R."/>
        </authorList>
    </citation>
    <scope>NUCLEOTIDE SEQUENCE [LARGE SCALE GENOMIC DNA]</scope>
    <source>
        <strain evidence="3 4">DSM 15434</strain>
    </source>
</reference>
<comment type="caution">
    <text evidence="3">The sequence shown here is derived from an EMBL/GenBank/DDBJ whole genome shotgun (WGS) entry which is preliminary data.</text>
</comment>
<feature type="transmembrane region" description="Helical" evidence="1">
    <location>
        <begin position="24"/>
        <end position="44"/>
    </location>
</feature>
<feature type="domain" description="SAF" evidence="2">
    <location>
        <begin position="52"/>
        <end position="113"/>
    </location>
</feature>
<evidence type="ECO:0000313" key="3">
    <source>
        <dbReference type="EMBL" id="EEH66516.1"/>
    </source>
</evidence>
<dbReference type="Pfam" id="PF08666">
    <property type="entry name" value="SAF"/>
    <property type="match status" value="1"/>
</dbReference>
<keyword evidence="1" id="KW-1133">Transmembrane helix</keyword>
<organism evidence="3 4">
    <name type="scientific">Actinomyces urogenitalis DSM 15434</name>
    <dbReference type="NCBI Taxonomy" id="525246"/>
    <lineage>
        <taxon>Bacteria</taxon>
        <taxon>Bacillati</taxon>
        <taxon>Actinomycetota</taxon>
        <taxon>Actinomycetes</taxon>
        <taxon>Actinomycetales</taxon>
        <taxon>Actinomycetaceae</taxon>
        <taxon>Actinomyces</taxon>
    </lineage>
</organism>
<dbReference type="GeneID" id="81708820"/>
<sequence>MTPLRHRALERAPRPVPSVLLWRWRHLVVGLCVGAAALVTLTLLRPGPGEVAQVIVTTRQVVAGEVLQDADLARRELPVAALPRTGLADGEVVGTRAAVTLEEGTVLTTSMTSQSLTSDLLPHERVVQVPVEVGAELARPGAVVDLVAEAPQAGDGAGAEVPTVICDGARVLLTQHEGNSDRWSSGATVPLITLAVPASTASLVVGAATHGALGIVLSP</sequence>
<gene>
    <name evidence="3" type="ORF">HMPREF0058_0615</name>
</gene>
<protein>
    <submittedName>
        <fullName evidence="3">SAF domain protein</fullName>
    </submittedName>
</protein>
<dbReference type="EMBL" id="ACFH01000040">
    <property type="protein sequence ID" value="EEH66516.1"/>
    <property type="molecule type" value="Genomic_DNA"/>
</dbReference>
<dbReference type="CDD" id="cd11614">
    <property type="entry name" value="SAF_CpaB_FlgA_like"/>
    <property type="match status" value="1"/>
</dbReference>
<proteinExistence type="predicted"/>